<dbReference type="Gene3D" id="1.10.238.10">
    <property type="entry name" value="EF-hand"/>
    <property type="match status" value="2"/>
</dbReference>
<dbReference type="InterPro" id="IPR011992">
    <property type="entry name" value="EF-hand-dom_pair"/>
</dbReference>
<dbReference type="InterPro" id="IPR050230">
    <property type="entry name" value="CALM/Myosin/TropC-like"/>
</dbReference>
<sequence length="217" mass="24355">MCVCGGELNFVPTEQPQQLPAARPKCTTTIPATPTPTPLCKDGPSSSAGLKDCQKGTRRLRNKNLTCHGLTKLQEQEIREAFELFDIQGCGTIDAKELKFAMRALGFEPKKEEIKKMLNKIDRDGRRIIGYPAFFEMMKEKFGERGTMEEIMKAFQLFDHDGTGKISFSNLKQVANELGENLSDEELHAMINEADFDGDGAINEEEFYRIMTGTNSF</sequence>
<keyword evidence="1" id="KW-0677">Repeat</keyword>
<feature type="domain" description="EF-hand" evidence="3">
    <location>
        <begin position="146"/>
        <end position="181"/>
    </location>
</feature>
<evidence type="ECO:0000256" key="2">
    <source>
        <dbReference type="ARBA" id="ARBA00022837"/>
    </source>
</evidence>
<dbReference type="Proteomes" id="UP001497512">
    <property type="component" value="Chromosome 18"/>
</dbReference>
<keyword evidence="2" id="KW-0106">Calcium</keyword>
<dbReference type="PANTHER" id="PTHR23048:SF59">
    <property type="entry name" value="EF-HAND SUPERFAMILY PROTEIN"/>
    <property type="match status" value="1"/>
</dbReference>
<evidence type="ECO:0000313" key="5">
    <source>
        <dbReference type="Proteomes" id="UP001497512"/>
    </source>
</evidence>
<reference evidence="4" key="1">
    <citation type="submission" date="2024-02" db="EMBL/GenBank/DDBJ databases">
        <authorList>
            <consortium name="ELIXIR-Norway"/>
            <consortium name="Elixir Norway"/>
        </authorList>
    </citation>
    <scope>NUCLEOTIDE SEQUENCE</scope>
</reference>
<organism evidence="4 5">
    <name type="scientific">Sphagnum troendelagicum</name>
    <dbReference type="NCBI Taxonomy" id="128251"/>
    <lineage>
        <taxon>Eukaryota</taxon>
        <taxon>Viridiplantae</taxon>
        <taxon>Streptophyta</taxon>
        <taxon>Embryophyta</taxon>
        <taxon>Bryophyta</taxon>
        <taxon>Sphagnophytina</taxon>
        <taxon>Sphagnopsida</taxon>
        <taxon>Sphagnales</taxon>
        <taxon>Sphagnaceae</taxon>
        <taxon>Sphagnum</taxon>
    </lineage>
</organism>
<dbReference type="EMBL" id="OZ019910">
    <property type="protein sequence ID" value="CAK9210607.1"/>
    <property type="molecule type" value="Genomic_DNA"/>
</dbReference>
<feature type="domain" description="EF-hand" evidence="3">
    <location>
        <begin position="109"/>
        <end position="144"/>
    </location>
</feature>
<feature type="domain" description="EF-hand" evidence="3">
    <location>
        <begin position="73"/>
        <end position="108"/>
    </location>
</feature>
<evidence type="ECO:0000256" key="1">
    <source>
        <dbReference type="ARBA" id="ARBA00022737"/>
    </source>
</evidence>
<dbReference type="Pfam" id="PF13499">
    <property type="entry name" value="EF-hand_7"/>
    <property type="match status" value="2"/>
</dbReference>
<protein>
    <recommendedName>
        <fullName evidence="3">EF-hand domain-containing protein</fullName>
    </recommendedName>
</protein>
<name>A0ABP0U263_9BRYO</name>
<dbReference type="PROSITE" id="PS00018">
    <property type="entry name" value="EF_HAND_1"/>
    <property type="match status" value="1"/>
</dbReference>
<dbReference type="SUPFAM" id="SSF47473">
    <property type="entry name" value="EF-hand"/>
    <property type="match status" value="1"/>
</dbReference>
<accession>A0ABP0U263</accession>
<dbReference type="PROSITE" id="PS50222">
    <property type="entry name" value="EF_HAND_2"/>
    <property type="match status" value="4"/>
</dbReference>
<dbReference type="InterPro" id="IPR002048">
    <property type="entry name" value="EF_hand_dom"/>
</dbReference>
<evidence type="ECO:0000313" key="4">
    <source>
        <dbReference type="EMBL" id="CAK9210607.1"/>
    </source>
</evidence>
<dbReference type="CDD" id="cd00051">
    <property type="entry name" value="EFh"/>
    <property type="match status" value="2"/>
</dbReference>
<proteinExistence type="predicted"/>
<feature type="domain" description="EF-hand" evidence="3">
    <location>
        <begin position="182"/>
        <end position="217"/>
    </location>
</feature>
<dbReference type="SMART" id="SM00054">
    <property type="entry name" value="EFh"/>
    <property type="match status" value="4"/>
</dbReference>
<evidence type="ECO:0000259" key="3">
    <source>
        <dbReference type="PROSITE" id="PS50222"/>
    </source>
</evidence>
<keyword evidence="5" id="KW-1185">Reference proteome</keyword>
<gene>
    <name evidence="4" type="ORF">CSSPTR1EN2_LOCUS10244</name>
</gene>
<dbReference type="InterPro" id="IPR018247">
    <property type="entry name" value="EF_Hand_1_Ca_BS"/>
</dbReference>
<dbReference type="PANTHER" id="PTHR23048">
    <property type="entry name" value="MYOSIN LIGHT CHAIN 1, 3"/>
    <property type="match status" value="1"/>
</dbReference>